<organism evidence="2 3">
    <name type="scientific">Hylemonella gracilis ATCC 19624</name>
    <dbReference type="NCBI Taxonomy" id="887062"/>
    <lineage>
        <taxon>Bacteria</taxon>
        <taxon>Pseudomonadati</taxon>
        <taxon>Pseudomonadota</taxon>
        <taxon>Betaproteobacteria</taxon>
        <taxon>Burkholderiales</taxon>
        <taxon>Comamonadaceae</taxon>
        <taxon>Hylemonella</taxon>
    </lineage>
</organism>
<sequence>MPTTPEQKKANVRLGLILASVALVFFCGFVAKFVFFGH</sequence>
<dbReference type="STRING" id="887062.HGR_08699"/>
<gene>
    <name evidence="2" type="ORF">HGR_08699</name>
</gene>
<comment type="caution">
    <text evidence="2">The sequence shown here is derived from an EMBL/GenBank/DDBJ whole genome shotgun (WGS) entry which is preliminary data.</text>
</comment>
<dbReference type="RefSeq" id="WP_006297794.1">
    <property type="nucleotide sequence ID" value="NZ_AEGR01000056.1"/>
</dbReference>
<dbReference type="InterPro" id="IPR047811">
    <property type="entry name" value="CytC_ox_assmbl_put"/>
</dbReference>
<keyword evidence="3" id="KW-1185">Reference proteome</keyword>
<dbReference type="NCBIfam" id="NF038351">
    <property type="entry name" value="cyt_ox_assem_30"/>
    <property type="match status" value="1"/>
</dbReference>
<name>F3KTF9_9BURK</name>
<proteinExistence type="predicted"/>
<keyword evidence="1" id="KW-0472">Membrane</keyword>
<keyword evidence="1" id="KW-1133">Transmembrane helix</keyword>
<reference evidence="2 3" key="1">
    <citation type="journal article" date="2011" name="EMBO J.">
        <title>Structural diversity of bacterial flagellar motors.</title>
        <authorList>
            <person name="Chen S."/>
            <person name="Beeby M."/>
            <person name="Murphy G.E."/>
            <person name="Leadbetter J.R."/>
            <person name="Hendrixson D.R."/>
            <person name="Briegel A."/>
            <person name="Li Z."/>
            <person name="Shi J."/>
            <person name="Tocheva E.I."/>
            <person name="Muller A."/>
            <person name="Dobro M.J."/>
            <person name="Jensen G.J."/>
        </authorList>
    </citation>
    <scope>NUCLEOTIDE SEQUENCE [LARGE SCALE GENOMIC DNA]</scope>
    <source>
        <strain evidence="2 3">ATCC 19624</strain>
    </source>
</reference>
<dbReference type="Proteomes" id="UP000016368">
    <property type="component" value="Unassembled WGS sequence"/>
</dbReference>
<evidence type="ECO:0000256" key="1">
    <source>
        <dbReference type="SAM" id="Phobius"/>
    </source>
</evidence>
<accession>F3KTF9</accession>
<evidence type="ECO:0000313" key="3">
    <source>
        <dbReference type="Proteomes" id="UP000016368"/>
    </source>
</evidence>
<dbReference type="AlphaFoldDB" id="F3KTF9"/>
<dbReference type="EMBL" id="AEGR01000056">
    <property type="protein sequence ID" value="EGI76838.1"/>
    <property type="molecule type" value="Genomic_DNA"/>
</dbReference>
<keyword evidence="1" id="KW-0812">Transmembrane</keyword>
<feature type="transmembrane region" description="Helical" evidence="1">
    <location>
        <begin position="12"/>
        <end position="35"/>
    </location>
</feature>
<evidence type="ECO:0000313" key="2">
    <source>
        <dbReference type="EMBL" id="EGI76838.1"/>
    </source>
</evidence>
<protein>
    <submittedName>
        <fullName evidence="2">Uncharacterized protein</fullName>
    </submittedName>
</protein>